<dbReference type="GeneID" id="20315580"/>
<evidence type="ECO:0000256" key="1">
    <source>
        <dbReference type="SAM" id="MobiDB-lite"/>
    </source>
</evidence>
<dbReference type="CTD" id="20315580"/>
<gene>
    <name evidence="2" type="ORF">T265_01392</name>
</gene>
<organism evidence="2 3">
    <name type="scientific">Opisthorchis viverrini</name>
    <name type="common">Southeast Asian liver fluke</name>
    <dbReference type="NCBI Taxonomy" id="6198"/>
    <lineage>
        <taxon>Eukaryota</taxon>
        <taxon>Metazoa</taxon>
        <taxon>Spiralia</taxon>
        <taxon>Lophotrochozoa</taxon>
        <taxon>Platyhelminthes</taxon>
        <taxon>Trematoda</taxon>
        <taxon>Digenea</taxon>
        <taxon>Opisthorchiida</taxon>
        <taxon>Opisthorchiata</taxon>
        <taxon>Opisthorchiidae</taxon>
        <taxon>Opisthorchis</taxon>
    </lineage>
</organism>
<evidence type="ECO:0000313" key="2">
    <source>
        <dbReference type="EMBL" id="KER32514.1"/>
    </source>
</evidence>
<reference evidence="2 3" key="1">
    <citation type="submission" date="2013-11" db="EMBL/GenBank/DDBJ databases">
        <title>Opisthorchis viverrini - life in the bile duct.</title>
        <authorList>
            <person name="Young N.D."/>
            <person name="Nagarajan N."/>
            <person name="Lin S.J."/>
            <person name="Korhonen P.K."/>
            <person name="Jex A.R."/>
            <person name="Hall R.S."/>
            <person name="Safavi-Hemami H."/>
            <person name="Kaewkong W."/>
            <person name="Bertrand D."/>
            <person name="Gao S."/>
            <person name="Seet Q."/>
            <person name="Wongkham S."/>
            <person name="Teh B.T."/>
            <person name="Wongkham C."/>
            <person name="Intapan P.M."/>
            <person name="Maleewong W."/>
            <person name="Yang X."/>
            <person name="Hu M."/>
            <person name="Wang Z."/>
            <person name="Hofmann A."/>
            <person name="Sternberg P.W."/>
            <person name="Tan P."/>
            <person name="Wang J."/>
            <person name="Gasser R.B."/>
        </authorList>
    </citation>
    <scope>NUCLEOTIDE SEQUENCE [LARGE SCALE GENOMIC DNA]</scope>
</reference>
<name>A0A075AIZ9_OPIVI</name>
<protein>
    <submittedName>
        <fullName evidence="2">Uncharacterized protein</fullName>
    </submittedName>
</protein>
<proteinExistence type="predicted"/>
<keyword evidence="3" id="KW-1185">Reference proteome</keyword>
<feature type="region of interest" description="Disordered" evidence="1">
    <location>
        <begin position="31"/>
        <end position="125"/>
    </location>
</feature>
<sequence length="303" mass="34054">MRQVQSTGASNWIQFTHLYVQKTNIATGTLKEDRIMDSRRKKQGTPRSQINKGHKPELGRTKVTPTSTRLRRRGMPSSKVTHNTLRAHSCRATRRKHEDRGVTRPPKPNQGSKHKPPGRNQSSPNTVLARRLKLQSAYCATSNRSRSREFSECIRAIVPAVEWSVPYGLRGDASTPGLSGVGEPEVENLERMAEACVGRDWKLVGAGEIRTPCRRSGPGGIRNFHSEWEMVPPSLATSYRGGDKCQPELLVHLFMLVANGEHRAMGIHLEIAHRLEHEAAERKIHGSKTTLFFIPPVKAWKTW</sequence>
<dbReference type="KEGG" id="ovi:T265_01392"/>
<dbReference type="RefSeq" id="XP_009163682.1">
    <property type="nucleotide sequence ID" value="XM_009165418.1"/>
</dbReference>
<dbReference type="Proteomes" id="UP000054324">
    <property type="component" value="Unassembled WGS sequence"/>
</dbReference>
<accession>A0A075AIZ9</accession>
<dbReference type="EMBL" id="KL596633">
    <property type="protein sequence ID" value="KER32514.1"/>
    <property type="molecule type" value="Genomic_DNA"/>
</dbReference>
<evidence type="ECO:0000313" key="3">
    <source>
        <dbReference type="Proteomes" id="UP000054324"/>
    </source>
</evidence>
<dbReference type="AlphaFoldDB" id="A0A075AIZ9"/>